<keyword evidence="15 20" id="KW-0436">Ligase</keyword>
<dbReference type="RefSeq" id="WP_023557421.1">
    <property type="nucleotide sequence ID" value="NZ_KI629785.1"/>
</dbReference>
<evidence type="ECO:0000259" key="19">
    <source>
        <dbReference type="Pfam" id="PF08245"/>
    </source>
</evidence>
<evidence type="ECO:0000256" key="12">
    <source>
        <dbReference type="ARBA" id="ARBA00075482"/>
    </source>
</evidence>
<evidence type="ECO:0000256" key="1">
    <source>
        <dbReference type="ARBA" id="ARBA00004752"/>
    </source>
</evidence>
<keyword evidence="7 15" id="KW-0961">Cell wall biogenesis/degradation</keyword>
<reference evidence="20 21" key="1">
    <citation type="journal article" date="2014" name="Genome Announc.">
        <title>Draft Genome Sequence of Brevibacillus panacihumi Strain W25, a Halotolerant Hydrocarbon-Degrading Bacterium.</title>
        <authorList>
            <person name="Wang X."/>
            <person name="Jin D."/>
            <person name="Zhou L."/>
            <person name="Wu L."/>
            <person name="An W."/>
            <person name="Chen Y."/>
            <person name="Zhao L."/>
        </authorList>
    </citation>
    <scope>NUCLEOTIDE SEQUENCE [LARGE SCALE GENOMIC DNA]</scope>
    <source>
        <strain evidence="20 21">W25</strain>
    </source>
</reference>
<dbReference type="Gene3D" id="3.90.190.20">
    <property type="entry name" value="Mur ligase, C-terminal domain"/>
    <property type="match status" value="1"/>
</dbReference>
<evidence type="ECO:0000256" key="5">
    <source>
        <dbReference type="ARBA" id="ARBA00022984"/>
    </source>
</evidence>
<dbReference type="InterPro" id="IPR013221">
    <property type="entry name" value="Mur_ligase_cen"/>
</dbReference>
<evidence type="ECO:0000256" key="9">
    <source>
        <dbReference type="ARBA" id="ARBA00056782"/>
    </source>
</evidence>
<keyword evidence="15" id="KW-0460">Magnesium</keyword>
<comment type="subcellular location">
    <subcellularLocation>
        <location evidence="15 16">Cytoplasm</location>
    </subcellularLocation>
</comment>
<comment type="caution">
    <text evidence="15">Lacks conserved residue(s) required for the propagation of feature annotation.</text>
</comment>
<dbReference type="SUPFAM" id="SSF53244">
    <property type="entry name" value="MurD-like peptide ligases, peptide-binding domain"/>
    <property type="match status" value="1"/>
</dbReference>
<dbReference type="Gene3D" id="3.40.1390.10">
    <property type="entry name" value="MurE/MurF, N-terminal domain"/>
    <property type="match status" value="1"/>
</dbReference>
<keyword evidence="15" id="KW-0067">ATP-binding</keyword>
<keyword evidence="15" id="KW-0963">Cytoplasm</keyword>
<dbReference type="InterPro" id="IPR004101">
    <property type="entry name" value="Mur_ligase_C"/>
</dbReference>
<dbReference type="PANTHER" id="PTHR23135">
    <property type="entry name" value="MUR LIGASE FAMILY MEMBER"/>
    <property type="match status" value="1"/>
</dbReference>
<comment type="similarity">
    <text evidence="2 15">Belongs to the MurCDEF family. MurE subfamily.</text>
</comment>
<dbReference type="GO" id="GO:0000287">
    <property type="term" value="F:magnesium ion binding"/>
    <property type="evidence" value="ECO:0007669"/>
    <property type="project" value="UniProtKB-UniRule"/>
</dbReference>
<keyword evidence="3 15" id="KW-0132">Cell division</keyword>
<keyword evidence="6 15" id="KW-0131">Cell cycle</keyword>
<dbReference type="NCBIfam" id="NF001126">
    <property type="entry name" value="PRK00139.1-4"/>
    <property type="match status" value="1"/>
</dbReference>
<dbReference type="GO" id="GO:0009252">
    <property type="term" value="P:peptidoglycan biosynthetic process"/>
    <property type="evidence" value="ECO:0007669"/>
    <property type="project" value="UniProtKB-UniRule"/>
</dbReference>
<feature type="domain" description="Mur ligase central" evidence="19">
    <location>
        <begin position="112"/>
        <end position="317"/>
    </location>
</feature>
<dbReference type="Proteomes" id="UP000017973">
    <property type="component" value="Unassembled WGS sequence"/>
</dbReference>
<comment type="caution">
    <text evidence="20">The sequence shown here is derived from an EMBL/GenBank/DDBJ whole genome shotgun (WGS) entry which is preliminary data.</text>
</comment>
<evidence type="ECO:0000313" key="21">
    <source>
        <dbReference type="Proteomes" id="UP000017973"/>
    </source>
</evidence>
<gene>
    <name evidence="15" type="primary">murE</name>
    <name evidence="20" type="ORF">T458_17845</name>
</gene>
<feature type="binding site" evidence="15">
    <location>
        <position position="189"/>
    </location>
    <ligand>
        <name>UDP-N-acetyl-alpha-D-muramoyl-L-alanyl-D-glutamate</name>
        <dbReference type="ChEBI" id="CHEBI:83900"/>
    </ligand>
</feature>
<dbReference type="OrthoDB" id="9800958at2"/>
<dbReference type="EC" id="6.3.2.13" evidence="10 15"/>
<dbReference type="InterPro" id="IPR000713">
    <property type="entry name" value="Mur_ligase_N"/>
</dbReference>
<evidence type="ECO:0000256" key="6">
    <source>
        <dbReference type="ARBA" id="ARBA00023306"/>
    </source>
</evidence>
<keyword evidence="21" id="KW-1185">Reference proteome</keyword>
<evidence type="ECO:0000256" key="10">
    <source>
        <dbReference type="ARBA" id="ARBA00066633"/>
    </source>
</evidence>
<dbReference type="NCBIfam" id="TIGR01085">
    <property type="entry name" value="murE"/>
    <property type="match status" value="1"/>
</dbReference>
<evidence type="ECO:0000256" key="16">
    <source>
        <dbReference type="RuleBase" id="RU004135"/>
    </source>
</evidence>
<comment type="catalytic activity">
    <reaction evidence="8 15">
        <text>UDP-N-acetyl-alpha-D-muramoyl-L-alanyl-D-glutamate + meso-2,6-diaminopimelate + ATP = UDP-N-acetyl-alpha-D-muramoyl-L-alanyl-gamma-D-glutamyl-meso-2,6-diaminopimelate + ADP + phosphate + H(+)</text>
        <dbReference type="Rhea" id="RHEA:23676"/>
        <dbReference type="ChEBI" id="CHEBI:15378"/>
        <dbReference type="ChEBI" id="CHEBI:30616"/>
        <dbReference type="ChEBI" id="CHEBI:43474"/>
        <dbReference type="ChEBI" id="CHEBI:57791"/>
        <dbReference type="ChEBI" id="CHEBI:83900"/>
        <dbReference type="ChEBI" id="CHEBI:83905"/>
        <dbReference type="ChEBI" id="CHEBI:456216"/>
        <dbReference type="EC" id="6.3.2.13"/>
    </reaction>
</comment>
<evidence type="ECO:0000256" key="11">
    <source>
        <dbReference type="ARBA" id="ARBA00072883"/>
    </source>
</evidence>
<feature type="domain" description="Mur ligase N-terminal catalytic" evidence="17">
    <location>
        <begin position="22"/>
        <end position="100"/>
    </location>
</feature>
<feature type="binding site" evidence="15">
    <location>
        <position position="191"/>
    </location>
    <ligand>
        <name>UDP-N-acetyl-alpha-D-muramoyl-L-alanyl-D-glutamate</name>
        <dbReference type="ChEBI" id="CHEBI:83900"/>
    </ligand>
</feature>
<dbReference type="GO" id="GO:0005737">
    <property type="term" value="C:cytoplasm"/>
    <property type="evidence" value="ECO:0007669"/>
    <property type="project" value="UniProtKB-SubCell"/>
</dbReference>
<dbReference type="FunFam" id="3.90.190.20:FF:000006">
    <property type="entry name" value="UDP-N-acetylmuramoyl-L-alanyl-D-glutamate--2,6-diaminopimelate ligase"/>
    <property type="match status" value="1"/>
</dbReference>
<name>V6M4K4_9BACL</name>
<feature type="binding site" evidence="15">
    <location>
        <begin position="114"/>
        <end position="120"/>
    </location>
    <ligand>
        <name>ATP</name>
        <dbReference type="ChEBI" id="CHEBI:30616"/>
    </ligand>
</feature>
<dbReference type="GO" id="GO:0005524">
    <property type="term" value="F:ATP binding"/>
    <property type="evidence" value="ECO:0007669"/>
    <property type="project" value="UniProtKB-UniRule"/>
</dbReference>
<dbReference type="PANTHER" id="PTHR23135:SF4">
    <property type="entry name" value="UDP-N-ACETYLMURAMOYL-L-ALANYL-D-GLUTAMATE--2,6-DIAMINOPIMELATE LIGASE MURE HOMOLOG, CHLOROPLASTIC"/>
    <property type="match status" value="1"/>
</dbReference>
<dbReference type="GO" id="GO:0008765">
    <property type="term" value="F:UDP-N-acetylmuramoylalanyl-D-glutamate-2,6-diaminopimelate ligase activity"/>
    <property type="evidence" value="ECO:0007669"/>
    <property type="project" value="UniProtKB-UniRule"/>
</dbReference>
<dbReference type="NCBIfam" id="NF001124">
    <property type="entry name" value="PRK00139.1-2"/>
    <property type="match status" value="1"/>
</dbReference>
<feature type="binding site" evidence="15">
    <location>
        <position position="183"/>
    </location>
    <ligand>
        <name>UDP-N-acetyl-alpha-D-muramoyl-L-alanyl-D-glutamate</name>
        <dbReference type="ChEBI" id="CHEBI:83900"/>
    </ligand>
</feature>
<feature type="modified residue" description="N6-carboxylysine" evidence="15">
    <location>
        <position position="223"/>
    </location>
</feature>
<feature type="binding site" evidence="15">
    <location>
        <begin position="413"/>
        <end position="416"/>
    </location>
    <ligand>
        <name>meso-2,6-diaminopimelate</name>
        <dbReference type="ChEBI" id="CHEBI:57791"/>
    </ligand>
</feature>
<dbReference type="InterPro" id="IPR035911">
    <property type="entry name" value="MurE/MurF_N"/>
</dbReference>
<accession>V6M4K4</accession>
<evidence type="ECO:0000256" key="14">
    <source>
        <dbReference type="ARBA" id="ARBA00081560"/>
    </source>
</evidence>
<dbReference type="InterPro" id="IPR036565">
    <property type="entry name" value="Mur-like_cat_sf"/>
</dbReference>
<evidence type="ECO:0000256" key="3">
    <source>
        <dbReference type="ARBA" id="ARBA00022618"/>
    </source>
</evidence>
<comment type="pathway">
    <text evidence="1 15 16">Cell wall biogenesis; peptidoglycan biosynthesis.</text>
</comment>
<comment type="cofactor">
    <cofactor evidence="15">
        <name>Mg(2+)</name>
        <dbReference type="ChEBI" id="CHEBI:18420"/>
    </cofactor>
</comment>
<dbReference type="InterPro" id="IPR036615">
    <property type="entry name" value="Mur_ligase_C_dom_sf"/>
</dbReference>
<dbReference type="eggNOG" id="COG0769">
    <property type="taxonomic scope" value="Bacteria"/>
</dbReference>
<evidence type="ECO:0000259" key="17">
    <source>
        <dbReference type="Pfam" id="PF01225"/>
    </source>
</evidence>
<dbReference type="AlphaFoldDB" id="V6M4K4"/>
<evidence type="ECO:0000256" key="8">
    <source>
        <dbReference type="ARBA" id="ARBA00050251"/>
    </source>
</evidence>
<dbReference type="SUPFAM" id="SSF63418">
    <property type="entry name" value="MurE/MurF N-terminal domain"/>
    <property type="match status" value="1"/>
</dbReference>
<feature type="binding site" evidence="15">
    <location>
        <position position="155"/>
    </location>
    <ligand>
        <name>UDP-N-acetyl-alpha-D-muramoyl-L-alanyl-D-glutamate</name>
        <dbReference type="ChEBI" id="CHEBI:83900"/>
    </ligand>
</feature>
<dbReference type="SUPFAM" id="SSF53623">
    <property type="entry name" value="MurD-like peptide ligases, catalytic domain"/>
    <property type="match status" value="1"/>
</dbReference>
<evidence type="ECO:0000256" key="7">
    <source>
        <dbReference type="ARBA" id="ARBA00023316"/>
    </source>
</evidence>
<dbReference type="EMBL" id="AYJU01000017">
    <property type="protein sequence ID" value="EST52810.1"/>
    <property type="molecule type" value="Genomic_DNA"/>
</dbReference>
<keyword evidence="15" id="KW-0547">Nucleotide-binding</keyword>
<dbReference type="GO" id="GO:0008360">
    <property type="term" value="P:regulation of cell shape"/>
    <property type="evidence" value="ECO:0007669"/>
    <property type="project" value="UniProtKB-KW"/>
</dbReference>
<evidence type="ECO:0000256" key="2">
    <source>
        <dbReference type="ARBA" id="ARBA00005898"/>
    </source>
</evidence>
<dbReference type="STRING" id="1408254.T458_17845"/>
<feature type="binding site" evidence="15">
    <location>
        <position position="470"/>
    </location>
    <ligand>
        <name>meso-2,6-diaminopimelate</name>
        <dbReference type="ChEBI" id="CHEBI:57791"/>
    </ligand>
</feature>
<feature type="binding site" evidence="15">
    <location>
        <position position="389"/>
    </location>
    <ligand>
        <name>meso-2,6-diaminopimelate</name>
        <dbReference type="ChEBI" id="CHEBI:57791"/>
    </ligand>
</feature>
<organism evidence="20 21">
    <name type="scientific">Brevibacillus panacihumi W25</name>
    <dbReference type="NCBI Taxonomy" id="1408254"/>
    <lineage>
        <taxon>Bacteria</taxon>
        <taxon>Bacillati</taxon>
        <taxon>Bacillota</taxon>
        <taxon>Bacilli</taxon>
        <taxon>Bacillales</taxon>
        <taxon>Paenibacillaceae</taxon>
        <taxon>Brevibacillus</taxon>
    </lineage>
</organism>
<dbReference type="PATRIC" id="fig|1408254.3.peg.3519"/>
<comment type="function">
    <text evidence="9 15">Catalyzes the addition of meso-diaminopimelic acid to the nucleotide precursor UDP-N-acetylmuramoyl-L-alanyl-D-glutamate (UMAG) in the biosynthesis of bacterial cell-wall peptidoglycan.</text>
</comment>
<dbReference type="Gene3D" id="3.40.1190.10">
    <property type="entry name" value="Mur-like, catalytic domain"/>
    <property type="match status" value="1"/>
</dbReference>
<keyword evidence="5 15" id="KW-0573">Peptidoglycan synthesis</keyword>
<evidence type="ECO:0000259" key="18">
    <source>
        <dbReference type="Pfam" id="PF02875"/>
    </source>
</evidence>
<proteinExistence type="inferred from homology"/>
<evidence type="ECO:0000256" key="4">
    <source>
        <dbReference type="ARBA" id="ARBA00022960"/>
    </source>
</evidence>
<dbReference type="Pfam" id="PF08245">
    <property type="entry name" value="Mur_ligase_M"/>
    <property type="match status" value="1"/>
</dbReference>
<dbReference type="HOGENOM" id="CLU_022291_4_1_9"/>
<protein>
    <recommendedName>
        <fullName evidence="11 15">UDP-N-acetylmuramoyl-L-alanyl-D-glutamate--2,6-diaminopimelate ligase</fullName>
        <ecNumber evidence="10 15">6.3.2.13</ecNumber>
    </recommendedName>
    <alternativeName>
        <fullName evidence="12 15">Meso-A2pm-adding enzyme</fullName>
    </alternativeName>
    <alternativeName>
        <fullName evidence="13 15">Meso-diaminopimelate-adding enzyme</fullName>
    </alternativeName>
    <alternativeName>
        <fullName evidence="14 15">UDP-MurNAc-L-Ala-D-Glu:meso-diaminopimelate ligase</fullName>
    </alternativeName>
    <alternativeName>
        <fullName evidence="15">UDP-MurNAc-tripeptide synthetase</fullName>
    </alternativeName>
    <alternativeName>
        <fullName evidence="15">UDP-N-acetylmuramyl-tripeptide synthetase</fullName>
    </alternativeName>
</protein>
<dbReference type="GO" id="GO:0071555">
    <property type="term" value="P:cell wall organization"/>
    <property type="evidence" value="ECO:0007669"/>
    <property type="project" value="UniProtKB-KW"/>
</dbReference>
<dbReference type="HAMAP" id="MF_00208">
    <property type="entry name" value="MurE"/>
    <property type="match status" value="1"/>
</dbReference>
<feature type="binding site" evidence="15">
    <location>
        <begin position="156"/>
        <end position="157"/>
    </location>
    <ligand>
        <name>UDP-N-acetyl-alpha-D-muramoyl-L-alanyl-D-glutamate</name>
        <dbReference type="ChEBI" id="CHEBI:83900"/>
    </ligand>
</feature>
<dbReference type="Pfam" id="PF01225">
    <property type="entry name" value="Mur_ligase"/>
    <property type="match status" value="1"/>
</dbReference>
<keyword evidence="4 15" id="KW-0133">Cell shape</keyword>
<feature type="binding site" evidence="15">
    <location>
        <position position="30"/>
    </location>
    <ligand>
        <name>UDP-N-acetyl-alpha-D-muramoyl-L-alanyl-D-glutamate</name>
        <dbReference type="ChEBI" id="CHEBI:83900"/>
    </ligand>
</feature>
<sequence length="498" mass="54706">MLLRDLLSPLLQKKVQGDDSIEITGLTADSRQVKPGFLFICLAGYTVDGHDFAAKAIEMGAVAVLAQRELDPAVIQGSQATVITVSDTRRAMALLADRFYESPTRELKLIGVTGTNGKTTTTHLIDKILRDYRYETGLIGTIHMRIGGVSEEVKNTTPDVIDLQKSFRRMRDVGTDYAVIEVSSHALEQGRVRGCDVHTAVFTNLTQDHLDYHKTMENYRFAKSLLFAQLGNHYEWDRMKTAVLNADDEASKLFAMVTPAQVVTYGIDHQADVSASEIKITSKGTSFIANTFAGTIDMHLKLVGKFNVYNALAAIAATLAEGIPLEAIKASLESIPGVNGRFEAVEAGQPFAVLVDYSHTPDSLENALQTVKEFAKGRIMCIVGCGGDRDAGKRPIMAKIATKYADYSVLTSDNPRSEEPQAILDDMLAGVSDVDQERYTTQVDRRAAIFHAVSLAKPDDVILIAGKGHETYQIIKDQVLPFDDREVAREAIAQYYHE</sequence>
<evidence type="ECO:0000313" key="20">
    <source>
        <dbReference type="EMBL" id="EST52810.1"/>
    </source>
</evidence>
<comment type="PTM">
    <text evidence="15">Carboxylation is probably crucial for Mg(2+) binding and, consequently, for the gamma-phosphate positioning of ATP.</text>
</comment>
<dbReference type="Pfam" id="PF02875">
    <property type="entry name" value="Mur_ligase_C"/>
    <property type="match status" value="1"/>
</dbReference>
<feature type="short sequence motif" description="Meso-diaminopimelate recognition motif" evidence="15">
    <location>
        <begin position="413"/>
        <end position="416"/>
    </location>
</feature>
<dbReference type="UniPathway" id="UPA00219"/>
<dbReference type="InterPro" id="IPR005761">
    <property type="entry name" value="UDP-N-AcMur-Glu-dNH2Pim_ligase"/>
</dbReference>
<evidence type="ECO:0000256" key="13">
    <source>
        <dbReference type="ARBA" id="ARBA00076158"/>
    </source>
</evidence>
<feature type="domain" description="Mur ligase C-terminal" evidence="18">
    <location>
        <begin position="340"/>
        <end position="468"/>
    </location>
</feature>
<feature type="binding site" evidence="15">
    <location>
        <position position="466"/>
    </location>
    <ligand>
        <name>meso-2,6-diaminopimelate</name>
        <dbReference type="ChEBI" id="CHEBI:57791"/>
    </ligand>
</feature>
<dbReference type="GO" id="GO:0051301">
    <property type="term" value="P:cell division"/>
    <property type="evidence" value="ECO:0007669"/>
    <property type="project" value="UniProtKB-KW"/>
</dbReference>
<evidence type="ECO:0000256" key="15">
    <source>
        <dbReference type="HAMAP-Rule" id="MF_00208"/>
    </source>
</evidence>